<dbReference type="PANTHER" id="PTHR43777">
    <property type="entry name" value="MOLYBDENUM COFACTOR CYTIDYLYLTRANSFERASE"/>
    <property type="match status" value="1"/>
</dbReference>
<evidence type="ECO:0000259" key="1">
    <source>
        <dbReference type="Pfam" id="PF12804"/>
    </source>
</evidence>
<gene>
    <name evidence="2" type="ORF">HQM25_00875</name>
</gene>
<dbReference type="Pfam" id="PF12804">
    <property type="entry name" value="NTP_transf_3"/>
    <property type="match status" value="1"/>
</dbReference>
<dbReference type="Proteomes" id="UP000502498">
    <property type="component" value="Chromosome"/>
</dbReference>
<dbReference type="InterPro" id="IPR029044">
    <property type="entry name" value="Nucleotide-diphossugar_trans"/>
</dbReference>
<dbReference type="Gene3D" id="3.90.550.10">
    <property type="entry name" value="Spore Coat Polysaccharide Biosynthesis Protein SpsA, Chain A"/>
    <property type="match status" value="1"/>
</dbReference>
<dbReference type="InterPro" id="IPR025877">
    <property type="entry name" value="MobA-like_NTP_Trfase"/>
</dbReference>
<feature type="domain" description="MobA-like NTP transferase" evidence="1">
    <location>
        <begin position="5"/>
        <end position="166"/>
    </location>
</feature>
<dbReference type="RefSeq" id="WP_172988487.1">
    <property type="nucleotide sequence ID" value="NZ_CP054038.1"/>
</dbReference>
<accession>A0A7D4UI64</accession>
<dbReference type="GO" id="GO:0016779">
    <property type="term" value="F:nucleotidyltransferase activity"/>
    <property type="evidence" value="ECO:0007669"/>
    <property type="project" value="UniProtKB-ARBA"/>
</dbReference>
<organism evidence="2 3">
    <name type="scientific">Microbacterium hominis</name>
    <dbReference type="NCBI Taxonomy" id="162426"/>
    <lineage>
        <taxon>Bacteria</taxon>
        <taxon>Bacillati</taxon>
        <taxon>Actinomycetota</taxon>
        <taxon>Actinomycetes</taxon>
        <taxon>Micrococcales</taxon>
        <taxon>Microbacteriaceae</taxon>
        <taxon>Microbacterium</taxon>
    </lineage>
</organism>
<reference evidence="2 3" key="1">
    <citation type="submission" date="2020-05" db="EMBL/GenBank/DDBJ databases">
        <title>Strain PA2F3 complete genome.</title>
        <authorList>
            <person name="Kim Y.-S."/>
            <person name="Kim S.-J."/>
            <person name="Jung H.-k."/>
            <person name="Kim S.-E."/>
            <person name="Kim K.-H."/>
        </authorList>
    </citation>
    <scope>NUCLEOTIDE SEQUENCE [LARGE SCALE GENOMIC DNA]</scope>
    <source>
        <strain evidence="2 3">PA2F3</strain>
    </source>
</reference>
<evidence type="ECO:0000313" key="3">
    <source>
        <dbReference type="Proteomes" id="UP000502498"/>
    </source>
</evidence>
<keyword evidence="2" id="KW-0808">Transferase</keyword>
<dbReference type="SUPFAM" id="SSF53448">
    <property type="entry name" value="Nucleotide-diphospho-sugar transferases"/>
    <property type="match status" value="1"/>
</dbReference>
<name>A0A7D4UI64_9MICO</name>
<sequence length="190" mass="19174">MRVSGLVLAAGAGTRYGGPKGLVRDAGGIAWVERAVWMLRAAACDPVLVAVGAQAGEVAALVPAAATAVSVEDWAEGLSATLRAGLRAASLDPAIDAVVVTPVDTPDAPAAAVQRVVEAAAGRTALVQAVYGGRPGHPVLIGRDHLDEVCASLTGDRGARPYLTAHGALEVECGDLWSGADIDRPSGRRA</sequence>
<dbReference type="PANTHER" id="PTHR43777:SF1">
    <property type="entry name" value="MOLYBDENUM COFACTOR CYTIDYLYLTRANSFERASE"/>
    <property type="match status" value="1"/>
</dbReference>
<dbReference type="EMBL" id="CP054038">
    <property type="protein sequence ID" value="QKJ18107.1"/>
    <property type="molecule type" value="Genomic_DNA"/>
</dbReference>
<protein>
    <submittedName>
        <fullName evidence="2">Nucleotidyltransferase family protein</fullName>
    </submittedName>
</protein>
<evidence type="ECO:0000313" key="2">
    <source>
        <dbReference type="EMBL" id="QKJ18107.1"/>
    </source>
</evidence>
<dbReference type="CDD" id="cd04182">
    <property type="entry name" value="GT_2_like_f"/>
    <property type="match status" value="1"/>
</dbReference>
<proteinExistence type="predicted"/>
<dbReference type="AlphaFoldDB" id="A0A7D4UI64"/>